<name>A0ABQ0AUL3_9FIRM</name>
<dbReference type="SUPFAM" id="SSF63411">
    <property type="entry name" value="LuxS/MPP-like metallohydrolase"/>
    <property type="match status" value="4"/>
</dbReference>
<dbReference type="Pfam" id="PF05193">
    <property type="entry name" value="Peptidase_M16_C"/>
    <property type="match status" value="1"/>
</dbReference>
<dbReference type="Pfam" id="PF22516">
    <property type="entry name" value="PreP_C"/>
    <property type="match status" value="1"/>
</dbReference>
<sequence length="982" mass="110850">MTDNEMISRVKALPQYRLTDERLVEEMDCAGIVLEHKKSGARIFLMSCEDDNKVFSIGFRTPPADSTGLPHILEHSVLEGSDKFPVKDPFVELVKGSLNTFLNAMTYPDKTVYPVASCNDRDFQNLMDVYLDGVLHPSIYREPKIFLQEGWHYEMASLQDPLTINGVVYNEMKGAFSSPESVLDRYTRAVLFPDTPYRNESGGDPARIPELTYEQFIEFHKNYYHPANSYIYLYGNMDMAEKLAWLDEAYLSKYDRADFTLDSRIPMQEAFKEPIEREITYSVTAEEGVNGRTYLSLNTVVGTDLDPELYVAFQILEYTLIDAPGAPLKQALIDAHIGQDILGGYDNGILQPCFSVIAKNAERDQKGEFLSVIKGTLRRLADQGIDKKSLLAGLNYYEFRYREADYGSAPKGLMYGLWSMDSWLYDGDPMLHLQYQKTFDFLKKAAGEGYFEDLIRRYLLDNPHEACIIVSPSVDQTAREDQALAEKLEILRASLTEEERERIVRSTKELKAYQEEPSSQEDLEKIPMLQREDIERKAEPFSYEIKEESGVNVVHSPLFTSGIGYLKVLFDISVLPVEDIPYAGLLKSVLGYVDTKKYSYSDLTSEIYLNSGGLDFSVGASQKAGEPGNFKGTFNASVKVLYEKLDFAFEILEEILLRSKLEDEKRLGEILDETLSRARMRLENGSHSSAAMRAASYYSPLSSFYDRTGGIGFYQFLEDVVKRCSQEEGYRKELIRKLRAVASRLFTAGNMIVSYTADEQGYKRLPGALAAFKASLPAGDGVRYPYEFQPQLMNEGFKTASQVNYMARCGTFAGLPYTGAFKVLKVILNYEYLWLNLRVKGGAYGCMSSFGRNGDATLVSYRDPNLGATNAVYEGIPEYLKTFSIDDRDMTKYVIGAFSELDAPLNPSAKGARNLGAWLSGITDEMVQKERDQILDVTQEDIRALAEQLEAALQTGALCAIGNEQQIMNEKELFGEVKNLYH</sequence>
<comment type="caution">
    <text evidence="3">The sequence shown here is derived from an EMBL/GenBank/DDBJ whole genome shotgun (WGS) entry which is preliminary data.</text>
</comment>
<evidence type="ECO:0000313" key="3">
    <source>
        <dbReference type="EMBL" id="GAA6267714.1"/>
    </source>
</evidence>
<evidence type="ECO:0000313" key="4">
    <source>
        <dbReference type="Proteomes" id="UP001600894"/>
    </source>
</evidence>
<dbReference type="SMART" id="SM01264">
    <property type="entry name" value="M16C_associated"/>
    <property type="match status" value="1"/>
</dbReference>
<dbReference type="Pfam" id="PF08367">
    <property type="entry name" value="M16C_assoc"/>
    <property type="match status" value="1"/>
</dbReference>
<evidence type="ECO:0000259" key="2">
    <source>
        <dbReference type="SMART" id="SM01264"/>
    </source>
</evidence>
<dbReference type="InterPro" id="IPR011765">
    <property type="entry name" value="Pept_M16_N"/>
</dbReference>
<dbReference type="EMBL" id="BAABXL010000001">
    <property type="protein sequence ID" value="GAA6267714.1"/>
    <property type="molecule type" value="Genomic_DNA"/>
</dbReference>
<evidence type="ECO:0000256" key="1">
    <source>
        <dbReference type="SAM" id="Coils"/>
    </source>
</evidence>
<feature type="domain" description="Peptidase M16C associated" evidence="2">
    <location>
        <begin position="470"/>
        <end position="720"/>
    </location>
</feature>
<dbReference type="Pfam" id="PF00675">
    <property type="entry name" value="Peptidase_M16"/>
    <property type="match status" value="1"/>
</dbReference>
<accession>A0ABQ0AUL3</accession>
<dbReference type="InterPro" id="IPR007863">
    <property type="entry name" value="Peptidase_M16_C"/>
</dbReference>
<dbReference type="Gene3D" id="3.30.830.10">
    <property type="entry name" value="Metalloenzyme, LuxS/M16 peptidase-like"/>
    <property type="match status" value="4"/>
</dbReference>
<keyword evidence="4" id="KW-1185">Reference proteome</keyword>
<dbReference type="RefSeq" id="WP_243176214.1">
    <property type="nucleotide sequence ID" value="NZ_BAABXL010000001.1"/>
</dbReference>
<organism evidence="3 4">
    <name type="scientific">Enterocloster alcoholdehydrogenati</name>
    <dbReference type="NCBI Taxonomy" id="2547410"/>
    <lineage>
        <taxon>Bacteria</taxon>
        <taxon>Bacillati</taxon>
        <taxon>Bacillota</taxon>
        <taxon>Clostridia</taxon>
        <taxon>Lachnospirales</taxon>
        <taxon>Lachnospiraceae</taxon>
        <taxon>Enterocloster</taxon>
    </lineage>
</organism>
<keyword evidence="1" id="KW-0175">Coiled coil</keyword>
<proteinExistence type="predicted"/>
<dbReference type="InterPro" id="IPR055130">
    <property type="entry name" value="PreP_C"/>
</dbReference>
<feature type="coiled-coil region" evidence="1">
    <location>
        <begin position="478"/>
        <end position="516"/>
    </location>
</feature>
<gene>
    <name evidence="3" type="ORF">F130042H8_07740</name>
</gene>
<dbReference type="InterPro" id="IPR011249">
    <property type="entry name" value="Metalloenz_LuxS/M16"/>
</dbReference>
<reference evidence="3 4" key="1">
    <citation type="submission" date="2024-04" db="EMBL/GenBank/DDBJ databases">
        <title>Defined microbial consortia suppress multidrug-resistant proinflammatory Enterobacteriaceae via ecological control.</title>
        <authorList>
            <person name="Furuichi M."/>
            <person name="Kawaguchi T."/>
            <person name="Pust M."/>
            <person name="Yasuma K."/>
            <person name="Plichta D."/>
            <person name="Hasegawa N."/>
            <person name="Ohya T."/>
            <person name="Bhattarai S."/>
            <person name="Sasajima S."/>
            <person name="Aoto Y."/>
            <person name="Tuganbaev T."/>
            <person name="Yaginuma M."/>
            <person name="Ueda M."/>
            <person name="Okahashi N."/>
            <person name="Amafuji K."/>
            <person name="Kiridooshi Y."/>
            <person name="Sugita K."/>
            <person name="Strazar M."/>
            <person name="Skelly A."/>
            <person name="Suda W."/>
            <person name="Hattori M."/>
            <person name="Nakamoto N."/>
            <person name="Caballero S."/>
            <person name="Norman J."/>
            <person name="Olle B."/>
            <person name="Tanoue T."/>
            <person name="Arita M."/>
            <person name="Bucci V."/>
            <person name="Atarashi K."/>
            <person name="Xavier R."/>
            <person name="Honda K."/>
        </authorList>
    </citation>
    <scope>NUCLEOTIDE SEQUENCE [LARGE SCALE GENOMIC DNA]</scope>
    <source>
        <strain evidence="4">f13</strain>
    </source>
</reference>
<protein>
    <submittedName>
        <fullName evidence="3">Insulinase family protein</fullName>
    </submittedName>
</protein>
<dbReference type="PANTHER" id="PTHR43016:SF13">
    <property type="entry name" value="PRESEQUENCE PROTEASE, MITOCHONDRIAL"/>
    <property type="match status" value="1"/>
</dbReference>
<dbReference type="InterPro" id="IPR013578">
    <property type="entry name" value="Peptidase_M16C_assoc"/>
</dbReference>
<dbReference type="Proteomes" id="UP001600894">
    <property type="component" value="Unassembled WGS sequence"/>
</dbReference>
<dbReference type="PANTHER" id="PTHR43016">
    <property type="entry name" value="PRESEQUENCE PROTEASE"/>
    <property type="match status" value="1"/>
</dbReference>